<keyword evidence="3" id="KW-1185">Reference proteome</keyword>
<dbReference type="AlphaFoldDB" id="A0A8T1X523"/>
<sequence length="154" mass="17561">MAPAQTQSLPTWTSNLSVALPITCKQTFEEDPAYLSGDDTDCESERGSDVLSREDQQLMANLMCLRRQRAMKHQQLQKPRPAGARTTPMMIPVQTRRYEETASKNWDWEEDDEDCEQCPCCQDRSETRSVTRPVEKVEPATVASVSDLMFDLEL</sequence>
<protein>
    <submittedName>
        <fullName evidence="2">Uncharacterized protein</fullName>
    </submittedName>
</protein>
<comment type="caution">
    <text evidence="2">The sequence shown here is derived from an EMBL/GenBank/DDBJ whole genome shotgun (WGS) entry which is preliminary data.</text>
</comment>
<proteinExistence type="predicted"/>
<accession>A0A8T1X523</accession>
<name>A0A8T1X523_9STRA</name>
<evidence type="ECO:0000256" key="1">
    <source>
        <dbReference type="SAM" id="MobiDB-lite"/>
    </source>
</evidence>
<organism evidence="2 3">
    <name type="scientific">Phytophthora boehmeriae</name>
    <dbReference type="NCBI Taxonomy" id="109152"/>
    <lineage>
        <taxon>Eukaryota</taxon>
        <taxon>Sar</taxon>
        <taxon>Stramenopiles</taxon>
        <taxon>Oomycota</taxon>
        <taxon>Peronosporomycetes</taxon>
        <taxon>Peronosporales</taxon>
        <taxon>Peronosporaceae</taxon>
        <taxon>Phytophthora</taxon>
    </lineage>
</organism>
<evidence type="ECO:0000313" key="2">
    <source>
        <dbReference type="EMBL" id="KAG7398720.1"/>
    </source>
</evidence>
<evidence type="ECO:0000313" key="3">
    <source>
        <dbReference type="Proteomes" id="UP000693981"/>
    </source>
</evidence>
<dbReference type="OrthoDB" id="112764at2759"/>
<dbReference type="EMBL" id="JAGDFL010000073">
    <property type="protein sequence ID" value="KAG7398720.1"/>
    <property type="molecule type" value="Genomic_DNA"/>
</dbReference>
<dbReference type="Proteomes" id="UP000693981">
    <property type="component" value="Unassembled WGS sequence"/>
</dbReference>
<reference evidence="2" key="1">
    <citation type="submission" date="2021-02" db="EMBL/GenBank/DDBJ databases">
        <authorList>
            <person name="Palmer J.M."/>
        </authorList>
    </citation>
    <scope>NUCLEOTIDE SEQUENCE</scope>
    <source>
        <strain evidence="2">SCRP23</strain>
    </source>
</reference>
<feature type="region of interest" description="Disordered" evidence="1">
    <location>
        <begin position="70"/>
        <end position="98"/>
    </location>
</feature>
<gene>
    <name evidence="2" type="ORF">PHYBOEH_010561</name>
</gene>